<dbReference type="Proteomes" id="UP000076848">
    <property type="component" value="Unassembled WGS sequence"/>
</dbReference>
<accession>A0A157S4Y8</accession>
<evidence type="ECO:0000313" key="2">
    <source>
        <dbReference type="Proteomes" id="UP000076848"/>
    </source>
</evidence>
<reference evidence="1 2" key="1">
    <citation type="submission" date="2016-04" db="EMBL/GenBank/DDBJ databases">
        <authorList>
            <consortium name="Pathogen Informatics"/>
        </authorList>
    </citation>
    <scope>NUCLEOTIDE SEQUENCE [LARGE SCALE GENOMIC DNA]</scope>
    <source>
        <strain evidence="1 2">H050680373</strain>
    </source>
</reference>
<keyword evidence="2" id="KW-1185">Reference proteome</keyword>
<dbReference type="EMBL" id="FKIF01000001">
    <property type="protein sequence ID" value="SAI65480.1"/>
    <property type="molecule type" value="Genomic_DNA"/>
</dbReference>
<evidence type="ECO:0000313" key="1">
    <source>
        <dbReference type="EMBL" id="SAI65480.1"/>
    </source>
</evidence>
<dbReference type="RefSeq" id="WP_197488069.1">
    <property type="nucleotide sequence ID" value="NZ_FKIF01000001.1"/>
</dbReference>
<name>A0A157S4Y8_9BORD</name>
<protein>
    <submittedName>
        <fullName evidence="1">Uncharacterized protein</fullName>
    </submittedName>
</protein>
<proteinExistence type="predicted"/>
<dbReference type="AlphaFoldDB" id="A0A157S4Y8"/>
<dbReference type="STRING" id="288768.SAMEA3906486_00222"/>
<gene>
    <name evidence="1" type="ORF">SAMEA3906486_00222</name>
</gene>
<organism evidence="1 2">
    <name type="scientific">Bordetella ansorpii</name>
    <dbReference type="NCBI Taxonomy" id="288768"/>
    <lineage>
        <taxon>Bacteria</taxon>
        <taxon>Pseudomonadati</taxon>
        <taxon>Pseudomonadota</taxon>
        <taxon>Betaproteobacteria</taxon>
        <taxon>Burkholderiales</taxon>
        <taxon>Alcaligenaceae</taxon>
        <taxon>Bordetella</taxon>
    </lineage>
</organism>
<sequence length="125" mass="13141">MDSIASHMPRTLNQAVSLLLLTTLLAAAGLFGWNTGWISHDDVHGTELIVSSADTSDHDGMLAIKGKLTDAQHQLLHDASHHPVALTAAGTQPDVACSDLAFSLPAYLGVPTMAFAPPLRPPRAV</sequence>